<dbReference type="EMBL" id="CP123498">
    <property type="protein sequence ID" value="WGL95981.1"/>
    <property type="molecule type" value="Genomic_DNA"/>
</dbReference>
<feature type="transmembrane region" description="Helical" evidence="1">
    <location>
        <begin position="105"/>
        <end position="130"/>
    </location>
</feature>
<dbReference type="InterPro" id="IPR025982">
    <property type="entry name" value="SieB"/>
</dbReference>
<feature type="transmembrane region" description="Helical" evidence="1">
    <location>
        <begin position="66"/>
        <end position="85"/>
    </location>
</feature>
<proteinExistence type="predicted"/>
<keyword evidence="1" id="KW-0812">Transmembrane</keyword>
<dbReference type="Pfam" id="PF14163">
    <property type="entry name" value="SieB"/>
    <property type="match status" value="1"/>
</dbReference>
<organism evidence="2 3">
    <name type="scientific">Arsenophonus nasoniae</name>
    <name type="common">son-killer infecting Nasonia vitripennis</name>
    <dbReference type="NCBI Taxonomy" id="638"/>
    <lineage>
        <taxon>Bacteria</taxon>
        <taxon>Pseudomonadati</taxon>
        <taxon>Pseudomonadota</taxon>
        <taxon>Gammaproteobacteria</taxon>
        <taxon>Enterobacterales</taxon>
        <taxon>Morganellaceae</taxon>
        <taxon>Arsenophonus</taxon>
    </lineage>
</organism>
<gene>
    <name evidence="2" type="ORF">QE207_05185</name>
</gene>
<evidence type="ECO:0000256" key="1">
    <source>
        <dbReference type="SAM" id="Phobius"/>
    </source>
</evidence>
<dbReference type="AlphaFoldDB" id="A0AA95GKJ7"/>
<reference evidence="2" key="1">
    <citation type="submission" date="2023-04" db="EMBL/GenBank/DDBJ databases">
        <title>Genome dynamics across the evolutionary transition to endosymbiosis.</title>
        <authorList>
            <person name="Siozios S."/>
            <person name="Nadal-Jimenez P."/>
            <person name="Azagi T."/>
            <person name="Sprong H."/>
            <person name="Frost C.L."/>
            <person name="Parratt S.R."/>
            <person name="Taylor G."/>
            <person name="Brettell L."/>
            <person name="Lew K.C."/>
            <person name="Croft L."/>
            <person name="King K.C."/>
            <person name="Brockhurst M.A."/>
            <person name="Hypsa V."/>
            <person name="Novakova E."/>
            <person name="Darby A.C."/>
            <person name="Hurst G.D.D."/>
        </authorList>
    </citation>
    <scope>NUCLEOTIDE SEQUENCE</scope>
    <source>
        <strain evidence="2">AIh</strain>
    </source>
</reference>
<dbReference type="RefSeq" id="WP_280629686.1">
    <property type="nucleotide sequence ID" value="NZ_CP123498.1"/>
</dbReference>
<sequence length="223" mass="26553">MRFKRPWNIKNLLRDCLLLTTSGEVVCVFTTTHKKRYYVLTTTHRNEILIMPDWVMSVISFLKGKISVSFSMFWLMFGLILWIFLPESFFIYVDYRPILPNVSNSLLLIFFTGFFVSKLVKFSIIFFSTLRKKIKLAKEKKDSENLINNLSSKELNILYDAIIDGKRLFKFHNRSPSALRLIEKNILKYHGTIKDKPIMGWFEINKKYYQIILKKYADKINHR</sequence>
<keyword evidence="1" id="KW-1133">Transmembrane helix</keyword>
<dbReference type="Proteomes" id="UP001177597">
    <property type="component" value="Chromosome"/>
</dbReference>
<accession>A0AA95GKJ7</accession>
<keyword evidence="1" id="KW-0472">Membrane</keyword>
<evidence type="ECO:0000313" key="3">
    <source>
        <dbReference type="Proteomes" id="UP001177597"/>
    </source>
</evidence>
<evidence type="ECO:0000313" key="2">
    <source>
        <dbReference type="EMBL" id="WGL95981.1"/>
    </source>
</evidence>
<name>A0AA95GKJ7_9GAMM</name>
<protein>
    <submittedName>
        <fullName evidence="2">Super-infection exclusion protein B</fullName>
    </submittedName>
</protein>